<evidence type="ECO:0000313" key="5">
    <source>
        <dbReference type="Proteomes" id="UP000476064"/>
    </source>
</evidence>
<dbReference type="SUPFAM" id="SSF74650">
    <property type="entry name" value="Galactose mutarotase-like"/>
    <property type="match status" value="1"/>
</dbReference>
<dbReference type="InterPro" id="IPR000602">
    <property type="entry name" value="Glyco_hydro_38_N"/>
</dbReference>
<dbReference type="Pfam" id="PF14683">
    <property type="entry name" value="CBM-like"/>
    <property type="match status" value="1"/>
</dbReference>
<reference evidence="4 5" key="1">
    <citation type="submission" date="2020-01" db="EMBL/GenBank/DDBJ databases">
        <title>Paenibacillus sp. nov., isolated from tomato rhizosphere.</title>
        <authorList>
            <person name="Weon H.-Y."/>
            <person name="Lee S.A."/>
        </authorList>
    </citation>
    <scope>NUCLEOTIDE SEQUENCE [LARGE SCALE GENOMIC DNA]</scope>
    <source>
        <strain evidence="4 5">12200R-189</strain>
    </source>
</reference>
<evidence type="ECO:0000313" key="4">
    <source>
        <dbReference type="EMBL" id="QHT61134.1"/>
    </source>
</evidence>
<name>A0A6C0G173_9BACL</name>
<protein>
    <recommendedName>
        <fullName evidence="6">Glycoside hydrolase family 38 N-terminal domain-containing protein</fullName>
    </recommendedName>
</protein>
<dbReference type="Proteomes" id="UP000476064">
    <property type="component" value="Chromosome"/>
</dbReference>
<gene>
    <name evidence="4" type="ORF">GXP70_15010</name>
</gene>
<dbReference type="GO" id="GO:0009313">
    <property type="term" value="P:oligosaccharide catabolic process"/>
    <property type="evidence" value="ECO:0007669"/>
    <property type="project" value="TreeGrafter"/>
</dbReference>
<dbReference type="Pfam" id="PF17677">
    <property type="entry name" value="Glyco_hydro38C2"/>
    <property type="match status" value="1"/>
</dbReference>
<dbReference type="RefSeq" id="WP_162357573.1">
    <property type="nucleotide sequence ID" value="NZ_CP048209.1"/>
</dbReference>
<feature type="domain" description="Glycosyl hydrolases family 38 C-terminal" evidence="3">
    <location>
        <begin position="1085"/>
        <end position="1154"/>
    </location>
</feature>
<dbReference type="SUPFAM" id="SSF49785">
    <property type="entry name" value="Galactose-binding domain-like"/>
    <property type="match status" value="1"/>
</dbReference>
<dbReference type="Pfam" id="PF01074">
    <property type="entry name" value="Glyco_hydro_38N"/>
    <property type="match status" value="1"/>
</dbReference>
<evidence type="ECO:0000259" key="2">
    <source>
        <dbReference type="Pfam" id="PF14683"/>
    </source>
</evidence>
<feature type="domain" description="Rhamnogalacturonan lyase" evidence="2">
    <location>
        <begin position="8"/>
        <end position="159"/>
    </location>
</feature>
<sequence length="1163" mass="130391">MNEQRKLIWQIGEPNSDLRGFQDNYRDPDAVTRRVWTIGENGRQTDADSWPLFHVSNADPDGGYKPHPYTVRFRLEEAAAPAYRLSLHFIVTTPRTPYVAIIVNGTEGKGFLHPAPAADGIMKPKHSLHTTIFAKGTMEMIIPGDALRTGWNELTVEARDDDPIVHVHNPQAVLRLDRMADAAGFYYDWMAFEALSALPDQAVVRLRVKPSVLYRQEGDKLLERVDAYLEFGRSYAGEELKLMLTGADDRKMRIPLQPAASRFGHAALSFDIEDGEGPVDYVLEGNANGLAIDERGRFRRRRKWQVYTTPHVHTDIGYTHRQWEVAERLCRNLDKTIELVQSERETSERWGYPPFTYVLDSSWALEEFAAYRDESMQDALKDAVRRGEIGVPSNYTDLLTQFASIEDLIRNGEFSDDYLRELGQRADHAAIVDVASASGSLPAILEGSGVRYLVHANNQDRGPFRLNGNLHQLNPFYWEGVNGGRVLVWLAKMYCELKKVCGSPATAETAAKGLQVWLDEFEHDHYAPDAVMLYGQDADNTDIDPFPIGFVKAWNETYAYPKLIPCDVSGFFRYVEENFGDTLQTVKGDQGAYWEDGVGSSIAESIKVRRAQAMLPAAEKLDALAVIHGEGAAYPLQHYNAAWREVLLYDEHTWGAFLAGSDPEAMLQQDQWKVKRQMAESAEGWGERLLLAAATRHSLRWNNSGREVVVYNPHSWPLSSEVIVEIARGEEVIDPVSGQPVPLRLLRSTRSQSVVQLWIEDVPGMSYRRFVLQPASAAPESRQTAIDQGVPIILESRHYSVTIDAKRGCIQSWTDLDTGAELVDISDPHGFGAFLYARGGEGSKLLGNHADKTDQGAELLGDFELKTVHRAENAASVSIIATGSVPMGELTIEWELFRETKRLDLRYRYAKQETTATEAVYVAFPLQLTEASVLSDSQLGWVNWDRDQLPGACKEWLPLQTAMVVQGAEAAVTIASPDIPLFTVNEEVKGRWPKELNLSGNKVFSYVLNNYWKSNYKPSQGGLITFAYSLTSAEALKLDEAYRFGHSRRLGLYGQRMSFQEQRAEKQPYEQTGGGTLAVIEPAQVAATTIKGARNKEGVIVRLQEISGREQQARLFFPGKPIRRAWLTDLLEYDGEELRIESDGSVRLPVGPWGLATARIQFA</sequence>
<keyword evidence="5" id="KW-1185">Reference proteome</keyword>
<dbReference type="KEGG" id="plyc:GXP70_15010"/>
<proteinExistence type="predicted"/>
<dbReference type="InterPro" id="IPR008979">
    <property type="entry name" value="Galactose-bd-like_sf"/>
</dbReference>
<feature type="domain" description="Glycoside hydrolase family 38 N-terminal" evidence="1">
    <location>
        <begin position="305"/>
        <end position="583"/>
    </location>
</feature>
<evidence type="ECO:0000259" key="3">
    <source>
        <dbReference type="Pfam" id="PF17677"/>
    </source>
</evidence>
<dbReference type="AlphaFoldDB" id="A0A6C0G173"/>
<dbReference type="InterPro" id="IPR027291">
    <property type="entry name" value="Glyco_hydro_38_N_sf"/>
</dbReference>
<organism evidence="4 5">
    <name type="scientific">Paenibacillus lycopersici</name>
    <dbReference type="NCBI Taxonomy" id="2704462"/>
    <lineage>
        <taxon>Bacteria</taxon>
        <taxon>Bacillati</taxon>
        <taxon>Bacillota</taxon>
        <taxon>Bacilli</taxon>
        <taxon>Bacillales</taxon>
        <taxon>Paenibacillaceae</taxon>
        <taxon>Paenibacillus</taxon>
    </lineage>
</organism>
<dbReference type="InterPro" id="IPR011013">
    <property type="entry name" value="Gal_mutarotase_sf_dom"/>
</dbReference>
<dbReference type="EMBL" id="CP048209">
    <property type="protein sequence ID" value="QHT61134.1"/>
    <property type="molecule type" value="Genomic_DNA"/>
</dbReference>
<dbReference type="PANTHER" id="PTHR46017">
    <property type="entry name" value="ALPHA-MANNOSIDASE 2C1"/>
    <property type="match status" value="1"/>
</dbReference>
<evidence type="ECO:0000259" key="1">
    <source>
        <dbReference type="Pfam" id="PF01074"/>
    </source>
</evidence>
<dbReference type="PANTHER" id="PTHR46017:SF1">
    <property type="entry name" value="ALPHA-MANNOSIDASE 2C1"/>
    <property type="match status" value="1"/>
</dbReference>
<evidence type="ECO:0008006" key="6">
    <source>
        <dbReference type="Google" id="ProtNLM"/>
    </source>
</evidence>
<dbReference type="InterPro" id="IPR041147">
    <property type="entry name" value="GH38_C"/>
</dbReference>
<dbReference type="Gene3D" id="3.20.110.10">
    <property type="entry name" value="Glycoside hydrolase 38, N terminal domain"/>
    <property type="match status" value="1"/>
</dbReference>
<dbReference type="GO" id="GO:0006013">
    <property type="term" value="P:mannose metabolic process"/>
    <property type="evidence" value="ECO:0007669"/>
    <property type="project" value="InterPro"/>
</dbReference>
<accession>A0A6C0G173</accession>
<dbReference type="InterPro" id="IPR011330">
    <property type="entry name" value="Glyco_hydro/deAcase_b/a-brl"/>
</dbReference>
<dbReference type="GO" id="GO:0030246">
    <property type="term" value="F:carbohydrate binding"/>
    <property type="evidence" value="ECO:0007669"/>
    <property type="project" value="InterPro"/>
</dbReference>
<dbReference type="GO" id="GO:0004559">
    <property type="term" value="F:alpha-mannosidase activity"/>
    <property type="evidence" value="ECO:0007669"/>
    <property type="project" value="InterPro"/>
</dbReference>
<dbReference type="SUPFAM" id="SSF88713">
    <property type="entry name" value="Glycoside hydrolase/deacetylase"/>
    <property type="match status" value="1"/>
</dbReference>
<dbReference type="InterPro" id="IPR029411">
    <property type="entry name" value="RG-lyase_III"/>
</dbReference>